<proteinExistence type="predicted"/>
<accession>A0A1Q5T2F2</accession>
<evidence type="ECO:0000259" key="1">
    <source>
        <dbReference type="Pfam" id="PF24539"/>
    </source>
</evidence>
<sequence length="196" mass="22137">MTKASDEEIRSHSSLIRGMFWQGLSLKVRCDRLRGQGHRRNKCSMCMMEHTPSVQAFPLNKSVLSLAVYVLREAYHTYITGLGLLERDFGEPRLILGYRIPDQYLLINIDGKQLMGFNIIAGDHAIYAIQAVFKGDSSRWVGNQDGSTRCQWITGLNTHYNTHRDVPTLVRLTTEKGVQAISGKLDYCKLIGFSVA</sequence>
<name>A0A1Q5T2F2_9EURO</name>
<dbReference type="STRING" id="1316194.A0A1Q5T2F2"/>
<dbReference type="AlphaFoldDB" id="A0A1Q5T2F2"/>
<dbReference type="InterPro" id="IPR056021">
    <property type="entry name" value="DUF7600"/>
</dbReference>
<dbReference type="Pfam" id="PF24539">
    <property type="entry name" value="DUF7600"/>
    <property type="match status" value="1"/>
</dbReference>
<gene>
    <name evidence="2" type="ORF">PENSUB_11691</name>
</gene>
<keyword evidence="3" id="KW-1185">Reference proteome</keyword>
<organism evidence="2 3">
    <name type="scientific">Penicillium subrubescens</name>
    <dbReference type="NCBI Taxonomy" id="1316194"/>
    <lineage>
        <taxon>Eukaryota</taxon>
        <taxon>Fungi</taxon>
        <taxon>Dikarya</taxon>
        <taxon>Ascomycota</taxon>
        <taxon>Pezizomycotina</taxon>
        <taxon>Eurotiomycetes</taxon>
        <taxon>Eurotiomycetidae</taxon>
        <taxon>Eurotiales</taxon>
        <taxon>Aspergillaceae</taxon>
        <taxon>Penicillium</taxon>
    </lineage>
</organism>
<evidence type="ECO:0000313" key="3">
    <source>
        <dbReference type="Proteomes" id="UP000186955"/>
    </source>
</evidence>
<dbReference type="Proteomes" id="UP000186955">
    <property type="component" value="Unassembled WGS sequence"/>
</dbReference>
<reference evidence="2 3" key="1">
    <citation type="submission" date="2016-10" db="EMBL/GenBank/DDBJ databases">
        <title>Genome sequence of the ascomycete fungus Penicillium subrubescens.</title>
        <authorList>
            <person name="De Vries R.P."/>
            <person name="Peng M."/>
            <person name="Dilokpimol A."/>
            <person name="Hilden K."/>
            <person name="Makela M.R."/>
            <person name="Grigoriev I."/>
            <person name="Riley R."/>
            <person name="Granchi Z."/>
        </authorList>
    </citation>
    <scope>NUCLEOTIDE SEQUENCE [LARGE SCALE GENOMIC DNA]</scope>
    <source>
        <strain evidence="2 3">CBS 132785</strain>
    </source>
</reference>
<evidence type="ECO:0000313" key="2">
    <source>
        <dbReference type="EMBL" id="OKO94424.1"/>
    </source>
</evidence>
<comment type="caution">
    <text evidence="2">The sequence shown here is derived from an EMBL/GenBank/DDBJ whole genome shotgun (WGS) entry which is preliminary data.</text>
</comment>
<feature type="domain" description="DUF7600" evidence="1">
    <location>
        <begin position="56"/>
        <end position="195"/>
    </location>
</feature>
<protein>
    <recommendedName>
        <fullName evidence="1">DUF7600 domain-containing protein</fullName>
    </recommendedName>
</protein>
<dbReference type="EMBL" id="MNBE01000719">
    <property type="protein sequence ID" value="OKO94424.1"/>
    <property type="molecule type" value="Genomic_DNA"/>
</dbReference>